<reference evidence="2" key="2">
    <citation type="submission" date="2023-01" db="EMBL/GenBank/DDBJ databases">
        <title>Draft genome sequence of Litoribrevibacter albus strain NBRC 110071.</title>
        <authorList>
            <person name="Sun Q."/>
            <person name="Mori K."/>
        </authorList>
    </citation>
    <scope>NUCLEOTIDE SEQUENCE</scope>
    <source>
        <strain evidence="2">NBRC 110071</strain>
    </source>
</reference>
<accession>A0AA37S6Q3</accession>
<sequence>MIKAISLLLLAFSSAIALAESNVHQFKYSYDSTADVSEFGECSYGCEDGDLKLDVLFDVEIEEVETCVFDADIDIKLDFKAHKIVDASGSTISDVQDALESGRSWGKKIKIKDKTIRIDIRSAQIYSVWRNKETPAIHFKENGQVEIDLGEDEARSISINGKAQPSLGNVFFNDYYPKDVSSTRDYRSFLKYWKEKSAECRASVWEPKQSKQEKAEAEKKRLAANALAASQHKKEEQEKYQNALAEFHKVVALIGEKQNSPTESFVATKDVMVARTKRDGTIYLFQLIQEGQRDYSYYLFAGNFALLNQGKYKTFEGDLDQLKQTVAHILSQKPMDKASESSNEFNWGRDACTEPPILIPKKLKSDFYFYGQDNTLINRMALSATSFEPGLFLTDRNGQHVFNMSWALSFKNTQVMSDAFPELYDMAFYTGAAQHIYSAYDLVNRATKRYQQGQCQSEITSKLDGQWQQQEAYLAIRLGYQIAPFIMYPAWSESCADELSGESVKYNALSKKWMDAQTPLVQQVAKKLDTEGMYEDIKKAAKLSIGIILNKHQMFGVTSAQALCKKAEDINGEPDLFFGQPGGIARPSLDPDLANKFLQF</sequence>
<keyword evidence="3" id="KW-1185">Reference proteome</keyword>
<evidence type="ECO:0000313" key="3">
    <source>
        <dbReference type="Proteomes" id="UP001161389"/>
    </source>
</evidence>
<dbReference type="Proteomes" id="UP001161389">
    <property type="component" value="Unassembled WGS sequence"/>
</dbReference>
<feature type="chain" id="PRO_5041363944" evidence="1">
    <location>
        <begin position="20"/>
        <end position="600"/>
    </location>
</feature>
<evidence type="ECO:0000256" key="1">
    <source>
        <dbReference type="SAM" id="SignalP"/>
    </source>
</evidence>
<keyword evidence="1" id="KW-0732">Signal</keyword>
<gene>
    <name evidence="2" type="ORF">GCM10007876_07030</name>
</gene>
<dbReference type="AlphaFoldDB" id="A0AA37S6Q3"/>
<organism evidence="2 3">
    <name type="scientific">Litoribrevibacter albus</name>
    <dbReference type="NCBI Taxonomy" id="1473156"/>
    <lineage>
        <taxon>Bacteria</taxon>
        <taxon>Pseudomonadati</taxon>
        <taxon>Pseudomonadota</taxon>
        <taxon>Gammaproteobacteria</taxon>
        <taxon>Oceanospirillales</taxon>
        <taxon>Oceanospirillaceae</taxon>
        <taxon>Litoribrevibacter</taxon>
    </lineage>
</organism>
<evidence type="ECO:0000313" key="2">
    <source>
        <dbReference type="EMBL" id="GLQ30225.1"/>
    </source>
</evidence>
<feature type="signal peptide" evidence="1">
    <location>
        <begin position="1"/>
        <end position="19"/>
    </location>
</feature>
<protein>
    <submittedName>
        <fullName evidence="2">Uncharacterized protein</fullName>
    </submittedName>
</protein>
<reference evidence="2" key="1">
    <citation type="journal article" date="2014" name="Int. J. Syst. Evol. Microbiol.">
        <title>Complete genome sequence of Corynebacterium casei LMG S-19264T (=DSM 44701T), isolated from a smear-ripened cheese.</title>
        <authorList>
            <consortium name="US DOE Joint Genome Institute (JGI-PGF)"/>
            <person name="Walter F."/>
            <person name="Albersmeier A."/>
            <person name="Kalinowski J."/>
            <person name="Ruckert C."/>
        </authorList>
    </citation>
    <scope>NUCLEOTIDE SEQUENCE</scope>
    <source>
        <strain evidence="2">NBRC 110071</strain>
    </source>
</reference>
<comment type="caution">
    <text evidence="2">The sequence shown here is derived from an EMBL/GenBank/DDBJ whole genome shotgun (WGS) entry which is preliminary data.</text>
</comment>
<dbReference type="RefSeq" id="WP_284378833.1">
    <property type="nucleotide sequence ID" value="NZ_BSNM01000003.1"/>
</dbReference>
<name>A0AA37S6Q3_9GAMM</name>
<proteinExistence type="predicted"/>
<dbReference type="EMBL" id="BSNM01000003">
    <property type="protein sequence ID" value="GLQ30225.1"/>
    <property type="molecule type" value="Genomic_DNA"/>
</dbReference>